<dbReference type="PROSITE" id="PS51755">
    <property type="entry name" value="OMPR_PHOB"/>
    <property type="match status" value="1"/>
</dbReference>
<dbReference type="SMART" id="SM00862">
    <property type="entry name" value="Trans_reg_C"/>
    <property type="match status" value="1"/>
</dbReference>
<protein>
    <submittedName>
        <fullName evidence="7">DNA-binding SARP family transcriptional activator</fullName>
    </submittedName>
</protein>
<evidence type="ECO:0000313" key="8">
    <source>
        <dbReference type="Proteomes" id="UP000256269"/>
    </source>
</evidence>
<feature type="DNA-binding region" description="OmpR/PhoB-type" evidence="5">
    <location>
        <begin position="1"/>
        <end position="97"/>
    </location>
</feature>
<keyword evidence="3 5" id="KW-0238">DNA-binding</keyword>
<keyword evidence="8" id="KW-1185">Reference proteome</keyword>
<dbReference type="InterPro" id="IPR051677">
    <property type="entry name" value="AfsR-DnrI-RedD_regulator"/>
</dbReference>
<evidence type="ECO:0000256" key="2">
    <source>
        <dbReference type="ARBA" id="ARBA00023015"/>
    </source>
</evidence>
<evidence type="ECO:0000313" key="7">
    <source>
        <dbReference type="EMBL" id="REH39415.1"/>
    </source>
</evidence>
<dbReference type="AlphaFoldDB" id="A0A3E0H7H5"/>
<evidence type="ECO:0000256" key="1">
    <source>
        <dbReference type="ARBA" id="ARBA00005820"/>
    </source>
</evidence>
<dbReference type="InterPro" id="IPR011990">
    <property type="entry name" value="TPR-like_helical_dom_sf"/>
</dbReference>
<comment type="caution">
    <text evidence="7">The sequence shown here is derived from an EMBL/GenBank/DDBJ whole genome shotgun (WGS) entry which is preliminary data.</text>
</comment>
<organism evidence="7 8">
    <name type="scientific">Kutzneria buriramensis</name>
    <dbReference type="NCBI Taxonomy" id="1045776"/>
    <lineage>
        <taxon>Bacteria</taxon>
        <taxon>Bacillati</taxon>
        <taxon>Actinomycetota</taxon>
        <taxon>Actinomycetes</taxon>
        <taxon>Pseudonocardiales</taxon>
        <taxon>Pseudonocardiaceae</taxon>
        <taxon>Kutzneria</taxon>
    </lineage>
</organism>
<comment type="similarity">
    <text evidence="1">Belongs to the AfsR/DnrI/RedD regulatory family.</text>
</comment>
<dbReference type="GO" id="GO:0006355">
    <property type="term" value="P:regulation of DNA-templated transcription"/>
    <property type="evidence" value="ECO:0007669"/>
    <property type="project" value="InterPro"/>
</dbReference>
<dbReference type="GO" id="GO:0000160">
    <property type="term" value="P:phosphorelay signal transduction system"/>
    <property type="evidence" value="ECO:0007669"/>
    <property type="project" value="InterPro"/>
</dbReference>
<keyword evidence="4" id="KW-0804">Transcription</keyword>
<dbReference type="InterPro" id="IPR036388">
    <property type="entry name" value="WH-like_DNA-bd_sf"/>
</dbReference>
<reference evidence="7 8" key="1">
    <citation type="submission" date="2018-08" db="EMBL/GenBank/DDBJ databases">
        <title>Genomic Encyclopedia of Archaeal and Bacterial Type Strains, Phase II (KMG-II): from individual species to whole genera.</title>
        <authorList>
            <person name="Goeker M."/>
        </authorList>
    </citation>
    <scope>NUCLEOTIDE SEQUENCE [LARGE SCALE GENOMIC DNA]</scope>
    <source>
        <strain evidence="7 8">DSM 45791</strain>
    </source>
</reference>
<proteinExistence type="inferred from homology"/>
<dbReference type="SUPFAM" id="SSF46894">
    <property type="entry name" value="C-terminal effector domain of the bipartite response regulators"/>
    <property type="match status" value="1"/>
</dbReference>
<dbReference type="InterPro" id="IPR027417">
    <property type="entry name" value="P-loop_NTPase"/>
</dbReference>
<dbReference type="SUPFAM" id="SSF48452">
    <property type="entry name" value="TPR-like"/>
    <property type="match status" value="1"/>
</dbReference>
<dbReference type="PANTHER" id="PTHR35807">
    <property type="entry name" value="TRANSCRIPTIONAL REGULATOR REDD-RELATED"/>
    <property type="match status" value="1"/>
</dbReference>
<evidence type="ECO:0000256" key="5">
    <source>
        <dbReference type="PROSITE-ProRule" id="PRU01091"/>
    </source>
</evidence>
<dbReference type="Proteomes" id="UP000256269">
    <property type="component" value="Unassembled WGS sequence"/>
</dbReference>
<name>A0A3E0H7H5_9PSEU</name>
<dbReference type="EMBL" id="QUNO01000013">
    <property type="protein sequence ID" value="REH39415.1"/>
    <property type="molecule type" value="Genomic_DNA"/>
</dbReference>
<dbReference type="InterPro" id="IPR005158">
    <property type="entry name" value="BTAD"/>
</dbReference>
<feature type="domain" description="OmpR/PhoB-type" evidence="6">
    <location>
        <begin position="1"/>
        <end position="97"/>
    </location>
</feature>
<dbReference type="PANTHER" id="PTHR35807:SF1">
    <property type="entry name" value="TRANSCRIPTIONAL REGULATOR REDD"/>
    <property type="match status" value="1"/>
</dbReference>
<dbReference type="InterPro" id="IPR016032">
    <property type="entry name" value="Sig_transdc_resp-reg_C-effctor"/>
</dbReference>
<dbReference type="InterPro" id="IPR041664">
    <property type="entry name" value="AAA_16"/>
</dbReference>
<dbReference type="Pfam" id="PF00486">
    <property type="entry name" value="Trans_reg_C"/>
    <property type="match status" value="1"/>
</dbReference>
<dbReference type="Gene3D" id="1.10.10.10">
    <property type="entry name" value="Winged helix-like DNA-binding domain superfamily/Winged helix DNA-binding domain"/>
    <property type="match status" value="1"/>
</dbReference>
<gene>
    <name evidence="7" type="ORF">BCF44_113270</name>
</gene>
<evidence type="ECO:0000259" key="6">
    <source>
        <dbReference type="PROSITE" id="PS51755"/>
    </source>
</evidence>
<evidence type="ECO:0000256" key="3">
    <source>
        <dbReference type="ARBA" id="ARBA00023125"/>
    </source>
</evidence>
<sequence length="1068" mass="116526">MQRVDLRLLGTVEARVRDAPIPLGSRQQRLVLAILAWQVNKLVTVDRLVDLVWSDEPPRRSSHAVRVHVSQLRRAFDEAGAGRDVIVTQGPGYVLRLEPGQVDVHRFQDLLRQARGADADSVKIATLDEALALWRGPALADVAPDDLWKRLDAGLEESRLAAVEDRFDAMLRLARHREVVDELTMLVRTHPDRERLVGQLMRALHLDGRTGDALELFRRTKEHLADELGVDPGHQLQGLHLAILRADPALDPPTRAATVFAGRREELAALHLAARSMEPGLVAGDAGSGKSALLERFRDDLVAQGWLVLVGRCPESEGSLPSAAWRQPLAELAKVHDPGPQAAELAPLLDDGDVAGTRSRLHRALVDWLARTDGRTAIAFDDLHRADVETLALIRSVVQARVRVLLVATYRPHEVGAALAHTLAVLAARSPHRVQLGGVDADAARMIVDAASGQRQDDTVVAALLTRTEGNPFYLKECARLLSGGEAMNRIPDGVQDILRHRFALLSAEVVGTLRFASILGRAVDIDLLLRAAVQDEETVLHGLESGVGAGLLTEPRPGWLRFSHVLVREALYAQVPAFRRRQWHSRVADAVAELHPDDVAAVAHHQVQAAVPRTAGLAARHAAAAAEHAARHFAHDTAADWYRQALSCLDLSPDTTDADRVDLLGRLTREYHAAGENAAALDARAQAFAIAERSGRDDLLTSAIGYWDHPTSWVVRPYARPDVRLMGAIERLLGQSDLSVDARCRLLTTVARDHTSGDIDRAIAAADEALTLARVADDPELLCVALAMVAETRAADLYPDDRPAIDTELMSLARRHELVTYEAHAHILAAQTATTRLEIERAAEHVSAARSLAERYHLRPQMIYVHLAEGMLAHIAGRLDDAERHYAEAGDVIRDCNGIMPEVYRLLGVTDVWLTRGRAADAVGELRVQHGLGHVVGERLAIALAAAGRWAQAREVRRPPAEMVRNFLWSRRIGHRMLAAVALGERDEVAALYDELLPYGGGLAGGACGAWVLGPMAQILGEAARLLGRRTAAGAHFQQAEDVAARCEAPLWAARARRARAGNRTFG</sequence>
<dbReference type="Pfam" id="PF13191">
    <property type="entry name" value="AAA_16"/>
    <property type="match status" value="1"/>
</dbReference>
<dbReference type="Gene3D" id="1.25.40.10">
    <property type="entry name" value="Tetratricopeptide repeat domain"/>
    <property type="match status" value="1"/>
</dbReference>
<dbReference type="GO" id="GO:0003677">
    <property type="term" value="F:DNA binding"/>
    <property type="evidence" value="ECO:0007669"/>
    <property type="project" value="UniProtKB-UniRule"/>
</dbReference>
<accession>A0A3E0H7H5</accession>
<keyword evidence="2" id="KW-0805">Transcription regulation</keyword>
<dbReference type="Pfam" id="PF03704">
    <property type="entry name" value="BTAD"/>
    <property type="match status" value="1"/>
</dbReference>
<dbReference type="CDD" id="cd15831">
    <property type="entry name" value="BTAD"/>
    <property type="match status" value="1"/>
</dbReference>
<dbReference type="SUPFAM" id="SSF52540">
    <property type="entry name" value="P-loop containing nucleoside triphosphate hydrolases"/>
    <property type="match status" value="1"/>
</dbReference>
<dbReference type="InterPro" id="IPR001867">
    <property type="entry name" value="OmpR/PhoB-type_DNA-bd"/>
</dbReference>
<dbReference type="SMART" id="SM01043">
    <property type="entry name" value="BTAD"/>
    <property type="match status" value="1"/>
</dbReference>
<evidence type="ECO:0000256" key="4">
    <source>
        <dbReference type="ARBA" id="ARBA00023163"/>
    </source>
</evidence>